<protein>
    <submittedName>
        <fullName evidence="2">Uncharacterized protein</fullName>
    </submittedName>
</protein>
<feature type="signal peptide" evidence="1">
    <location>
        <begin position="1"/>
        <end position="20"/>
    </location>
</feature>
<dbReference type="Proteomes" id="UP000321922">
    <property type="component" value="Unassembled WGS sequence"/>
</dbReference>
<organism evidence="2 3">
    <name type="scientific">Vibrio sagamiensis NBRC 104589</name>
    <dbReference type="NCBI Taxonomy" id="1219064"/>
    <lineage>
        <taxon>Bacteria</taxon>
        <taxon>Pseudomonadati</taxon>
        <taxon>Pseudomonadota</taxon>
        <taxon>Gammaproteobacteria</taxon>
        <taxon>Vibrionales</taxon>
        <taxon>Vibrionaceae</taxon>
        <taxon>Vibrio</taxon>
    </lineage>
</organism>
<dbReference type="InterPro" id="IPR016895">
    <property type="entry name" value="UCP028680"/>
</dbReference>
<dbReference type="EMBL" id="BJXJ01000002">
    <property type="protein sequence ID" value="GEM74193.1"/>
    <property type="molecule type" value="Genomic_DNA"/>
</dbReference>
<accession>A0A511QA56</accession>
<feature type="chain" id="PRO_5022140276" evidence="1">
    <location>
        <begin position="21"/>
        <end position="156"/>
    </location>
</feature>
<comment type="caution">
    <text evidence="2">The sequence shown here is derived from an EMBL/GenBank/DDBJ whole genome shotgun (WGS) entry which is preliminary data.</text>
</comment>
<dbReference type="InterPro" id="IPR011250">
    <property type="entry name" value="OMP/PagP_B-barrel"/>
</dbReference>
<sequence length="156" mass="17295">MKKWALLILGMLPFAGTANVFPPLSPQSASASPHKLFISGDNQLNDNFDVWSIDSGYAYEVIDSVDLYIGARLNNSSTNNQSGLLSGVRYHLNERITLNSSLRTNNNDTIENSSKEGPLAAELTSRVRLSEHLDIHARLDYQKQQQGVEIGLGFRF</sequence>
<name>A0A511QA56_9VIBR</name>
<proteinExistence type="predicted"/>
<dbReference type="RefSeq" id="WP_039978888.1">
    <property type="nucleotide sequence ID" value="NZ_BAOJ01000005.1"/>
</dbReference>
<keyword evidence="3" id="KW-1185">Reference proteome</keyword>
<evidence type="ECO:0000256" key="1">
    <source>
        <dbReference type="SAM" id="SignalP"/>
    </source>
</evidence>
<dbReference type="SUPFAM" id="SSF56925">
    <property type="entry name" value="OMPA-like"/>
    <property type="match status" value="1"/>
</dbReference>
<evidence type="ECO:0000313" key="2">
    <source>
        <dbReference type="EMBL" id="GEM74193.1"/>
    </source>
</evidence>
<dbReference type="OrthoDB" id="5902984at2"/>
<evidence type="ECO:0000313" key="3">
    <source>
        <dbReference type="Proteomes" id="UP000321922"/>
    </source>
</evidence>
<gene>
    <name evidence="2" type="ORF">VSA01S_03050</name>
</gene>
<reference evidence="2 3" key="1">
    <citation type="submission" date="2019-07" db="EMBL/GenBank/DDBJ databases">
        <title>Whole genome shotgun sequence of Vibrio sagamiensis NBRC 104589.</title>
        <authorList>
            <person name="Hosoyama A."/>
            <person name="Uohara A."/>
            <person name="Ohji S."/>
            <person name="Ichikawa N."/>
        </authorList>
    </citation>
    <scope>NUCLEOTIDE SEQUENCE [LARGE SCALE GENOMIC DNA]</scope>
    <source>
        <strain evidence="2 3">NBRC 104589</strain>
    </source>
</reference>
<dbReference type="AlphaFoldDB" id="A0A511QA56"/>
<dbReference type="PIRSF" id="PIRSF028680">
    <property type="entry name" value="UCP028680"/>
    <property type="match status" value="1"/>
</dbReference>
<keyword evidence="1" id="KW-0732">Signal</keyword>